<dbReference type="Pfam" id="PF08447">
    <property type="entry name" value="PAS_3"/>
    <property type="match status" value="1"/>
</dbReference>
<evidence type="ECO:0000313" key="3">
    <source>
        <dbReference type="EMBL" id="KAA0016473.1"/>
    </source>
</evidence>
<dbReference type="InterPro" id="IPR000160">
    <property type="entry name" value="GGDEF_dom"/>
</dbReference>
<dbReference type="PANTHER" id="PTHR44757:SF2">
    <property type="entry name" value="BIOFILM ARCHITECTURE MAINTENANCE PROTEIN MBAA"/>
    <property type="match status" value="1"/>
</dbReference>
<dbReference type="InterPro" id="IPR001610">
    <property type="entry name" value="PAC"/>
</dbReference>
<reference evidence="3 4" key="1">
    <citation type="submission" date="2019-08" db="EMBL/GenBank/DDBJ databases">
        <title>Bioinformatics analysis of the strain L3 and L5.</title>
        <authorList>
            <person name="Li X."/>
        </authorList>
    </citation>
    <scope>NUCLEOTIDE SEQUENCE [LARGE SCALE GENOMIC DNA]</scope>
    <source>
        <strain evidence="3 4">L3</strain>
    </source>
</reference>
<dbReference type="InterPro" id="IPR029787">
    <property type="entry name" value="Nucleotide_cyclase"/>
</dbReference>
<dbReference type="Gene3D" id="3.30.70.270">
    <property type="match status" value="1"/>
</dbReference>
<dbReference type="InterPro" id="IPR000700">
    <property type="entry name" value="PAS-assoc_C"/>
</dbReference>
<sequence length="439" mass="48414">MRPECMDPLDAFVHDDGSLGAEAQDWLQALPGTAYVTDSAWWLGELRFVGDSICTLSHRPVNDHRSRPELWLAQIPESERLSVLEQLQQALTQGNLAIRLSYVIERPDGSRCTIDDSVNIQRDASGAVAALVGLLLPRVEAVRERDGPPLQPLLDHCGDVFLALDEDLDCHYAAGDTQGALGVGSESLLSSSLFALMAPEDGSRIRRLLVEGAANASSSLVELRLRHRDGAYRWFEIHFSPYPMALTPASEPSAMPGWVAVARDVTQRRRQSLQWDAYTATDELTSALNREPFMGLLRHALSNGEAGARFTLIVFDVDRFGDINREWGRDGGDLVLSCIGEMCRAMLRERFSFGRLGEGAFALLLSGKSLQETAAIAERLRGRFASTRVEFHGHWLSFSVSLGVAERRDGESAEAMLARAEAGMRDAKQRGRDRVQQAP</sequence>
<dbReference type="PROSITE" id="PS50113">
    <property type="entry name" value="PAC"/>
    <property type="match status" value="1"/>
</dbReference>
<dbReference type="Pfam" id="PF00990">
    <property type="entry name" value="GGDEF"/>
    <property type="match status" value="1"/>
</dbReference>
<dbReference type="SMART" id="SM00267">
    <property type="entry name" value="GGDEF"/>
    <property type="match status" value="1"/>
</dbReference>
<dbReference type="PROSITE" id="PS50887">
    <property type="entry name" value="GGDEF"/>
    <property type="match status" value="1"/>
</dbReference>
<comment type="caution">
    <text evidence="3">The sequence shown here is derived from an EMBL/GenBank/DDBJ whole genome shotgun (WGS) entry which is preliminary data.</text>
</comment>
<evidence type="ECO:0000313" key="4">
    <source>
        <dbReference type="Proteomes" id="UP000466024"/>
    </source>
</evidence>
<dbReference type="SUPFAM" id="SSF55785">
    <property type="entry name" value="PYP-like sensor domain (PAS domain)"/>
    <property type="match status" value="2"/>
</dbReference>
<evidence type="ECO:0000259" key="2">
    <source>
        <dbReference type="PROSITE" id="PS50887"/>
    </source>
</evidence>
<dbReference type="InterPro" id="IPR043128">
    <property type="entry name" value="Rev_trsase/Diguanyl_cyclase"/>
</dbReference>
<protein>
    <submittedName>
        <fullName evidence="3">Diguanylate cyclase</fullName>
    </submittedName>
</protein>
<dbReference type="NCBIfam" id="TIGR00254">
    <property type="entry name" value="GGDEF"/>
    <property type="match status" value="1"/>
</dbReference>
<dbReference type="InterPro" id="IPR052155">
    <property type="entry name" value="Biofilm_reg_signaling"/>
</dbReference>
<evidence type="ECO:0000259" key="1">
    <source>
        <dbReference type="PROSITE" id="PS50113"/>
    </source>
</evidence>
<dbReference type="SMART" id="SM00086">
    <property type="entry name" value="PAC"/>
    <property type="match status" value="2"/>
</dbReference>
<feature type="domain" description="GGDEF" evidence="2">
    <location>
        <begin position="308"/>
        <end position="439"/>
    </location>
</feature>
<dbReference type="InterPro" id="IPR000014">
    <property type="entry name" value="PAS"/>
</dbReference>
<dbReference type="CDD" id="cd01949">
    <property type="entry name" value="GGDEF"/>
    <property type="match status" value="1"/>
</dbReference>
<proteinExistence type="predicted"/>
<dbReference type="Proteomes" id="UP000466024">
    <property type="component" value="Unassembled WGS sequence"/>
</dbReference>
<dbReference type="CDD" id="cd00130">
    <property type="entry name" value="PAS"/>
    <property type="match status" value="1"/>
</dbReference>
<gene>
    <name evidence="3" type="ORF">F0A16_17285</name>
</gene>
<dbReference type="Gene3D" id="3.30.450.20">
    <property type="entry name" value="PAS domain"/>
    <property type="match status" value="2"/>
</dbReference>
<accession>A0A640W9E3</accession>
<dbReference type="InterPro" id="IPR035965">
    <property type="entry name" value="PAS-like_dom_sf"/>
</dbReference>
<dbReference type="InterPro" id="IPR013655">
    <property type="entry name" value="PAS_fold_3"/>
</dbReference>
<dbReference type="PANTHER" id="PTHR44757">
    <property type="entry name" value="DIGUANYLATE CYCLASE DGCP"/>
    <property type="match status" value="1"/>
</dbReference>
<dbReference type="SUPFAM" id="SSF55073">
    <property type="entry name" value="Nucleotide cyclase"/>
    <property type="match status" value="1"/>
</dbReference>
<feature type="domain" description="PAC" evidence="1">
    <location>
        <begin position="219"/>
        <end position="277"/>
    </location>
</feature>
<keyword evidence="4" id="KW-1185">Reference proteome</keyword>
<dbReference type="AlphaFoldDB" id="A0A640W9E3"/>
<organism evidence="3 4">
    <name type="scientific">Salinicola corii</name>
    <dbReference type="NCBI Taxonomy" id="2606937"/>
    <lineage>
        <taxon>Bacteria</taxon>
        <taxon>Pseudomonadati</taxon>
        <taxon>Pseudomonadota</taxon>
        <taxon>Gammaproteobacteria</taxon>
        <taxon>Oceanospirillales</taxon>
        <taxon>Halomonadaceae</taxon>
        <taxon>Salinicola</taxon>
    </lineage>
</organism>
<name>A0A640W9E3_9GAMM</name>
<dbReference type="EMBL" id="VTPX01000011">
    <property type="protein sequence ID" value="KAA0016473.1"/>
    <property type="molecule type" value="Genomic_DNA"/>
</dbReference>
<dbReference type="Pfam" id="PF08448">
    <property type="entry name" value="PAS_4"/>
    <property type="match status" value="1"/>
</dbReference>
<dbReference type="InterPro" id="IPR013656">
    <property type="entry name" value="PAS_4"/>
</dbReference>